<keyword evidence="8 10" id="KW-1133">Transmembrane helix</keyword>
<dbReference type="SFLD" id="SFLDS00003">
    <property type="entry name" value="Haloacid_Dehalogenase"/>
    <property type="match status" value="1"/>
</dbReference>
<dbReference type="InterPro" id="IPR004014">
    <property type="entry name" value="ATPase_P-typ_cation-transptr_N"/>
</dbReference>
<dbReference type="GO" id="GO:1990573">
    <property type="term" value="P:potassium ion import across plasma membrane"/>
    <property type="evidence" value="ECO:0007669"/>
    <property type="project" value="TreeGrafter"/>
</dbReference>
<dbReference type="InterPro" id="IPR036412">
    <property type="entry name" value="HAD-like_sf"/>
</dbReference>
<dbReference type="RefSeq" id="WP_011843195.1">
    <property type="nucleotide sequence ID" value="NZ_CP109831.1"/>
</dbReference>
<feature type="domain" description="Cation-transporting P-type ATPase N-terminal" evidence="11">
    <location>
        <begin position="14"/>
        <end position="87"/>
    </location>
</feature>
<dbReference type="GO" id="GO:1902600">
    <property type="term" value="P:proton transmembrane transport"/>
    <property type="evidence" value="ECO:0007669"/>
    <property type="project" value="TreeGrafter"/>
</dbReference>
<sequence>MDTPLSPEESRTTAWHALPVDDAARRLASAAGGLTDEEVARRKEVFGANALPQKRPPTVLEIFLRQFTSPLIYVLLAAGIISVLFVDLTDAAFIFIVILVNAVVGTFQEVKAERSATALQQMLKIHARVRRDGREATVPAEDLVPGDRVVLESGDRVPADVRVIRARSLTVDESLLTGESHAVGKNTDPVDVSLPLGDRQSMLYAGSTVMTGRSTGIVVATGQNTEIGQIAETVTASEAGKPPLVIRMEDFSKKISIAVLAATGVLAIIVLGQGVPPIEVFFLAVALAVSAIPEGLPIALTVALSIAASRMAGRNVIVRFLAAVESLGSCTLIASDKTGTLTVNQQTARVVALPTGEMFSVTGAGYAGEGEVLDGSGGPVAGSVRDRVESLARAATISNEAALERTDEGEWAYQGDAIDVAFLALTYKLGLDPAGIRESAPAVAEIPFESERRYAAVWYREGGETLVAVKGAVETVLPFCRTMTAAGGGGSVPLDPDRVQEDLETLTSRGYRVLAVARGRAEGEVSAENPKVPPLELLGLVGFIDPIRPDVPDAVRRCRDAGVDVVMVTGDHPATAFAIARELKITDSPDRVVTGAELGDDEVSTFLEFIDRVQGARVFARVTPLQKLRIVEAYRESGAYVAVTGDGVNDAPALRSANIGVAMGSGTDVAKDTASLIVTDDDFASIVAGIEEGRYAYDNVRKVVYLLISTGFAEVLLFMLALLIGLPLPILAVQLLWLNLMTNGIQDVALAFEGGDPRVMNRPPRRPEEGIFNRLMIEETVISGVAIALVALGAWYWLLSNGWDEFAARNLIVLLVVLFENFHVFNCRSEYFSAFRVPISRNYFLIAGVVAAQGIHILALYVPFLQDVLQLQPVSLVEWLSLLALASSVVIVMEVFKAVRRHRPPVHRTGTGVGEAPHR</sequence>
<evidence type="ECO:0000313" key="13">
    <source>
        <dbReference type="Proteomes" id="UP001156196"/>
    </source>
</evidence>
<dbReference type="Pfam" id="PF00689">
    <property type="entry name" value="Cation_ATPase_C"/>
    <property type="match status" value="1"/>
</dbReference>
<evidence type="ECO:0000256" key="1">
    <source>
        <dbReference type="ARBA" id="ARBA00004127"/>
    </source>
</evidence>
<dbReference type="InterPro" id="IPR023214">
    <property type="entry name" value="HAD_sf"/>
</dbReference>
<feature type="transmembrane region" description="Helical" evidence="10">
    <location>
        <begin position="703"/>
        <end position="724"/>
    </location>
</feature>
<dbReference type="InterPro" id="IPR023298">
    <property type="entry name" value="ATPase_P-typ_TM_dom_sf"/>
</dbReference>
<dbReference type="Gene3D" id="1.20.1110.10">
    <property type="entry name" value="Calcium-transporting ATPase, transmembrane domain"/>
    <property type="match status" value="1"/>
</dbReference>
<keyword evidence="13" id="KW-1185">Reference proteome</keyword>
<dbReference type="PRINTS" id="PR00120">
    <property type="entry name" value="HATPASE"/>
</dbReference>
<dbReference type="InterPro" id="IPR008250">
    <property type="entry name" value="ATPase_P-typ_transduc_dom_A_sf"/>
</dbReference>
<name>A0AAX3E6W9_9EURY</name>
<keyword evidence="3 10" id="KW-0812">Transmembrane</keyword>
<dbReference type="GO" id="GO:0012505">
    <property type="term" value="C:endomembrane system"/>
    <property type="evidence" value="ECO:0007669"/>
    <property type="project" value="UniProtKB-SubCell"/>
</dbReference>
<dbReference type="Proteomes" id="UP001156196">
    <property type="component" value="Chromosome"/>
</dbReference>
<feature type="transmembrane region" description="Helical" evidence="10">
    <location>
        <begin position="806"/>
        <end position="822"/>
    </location>
</feature>
<feature type="transmembrane region" description="Helical" evidence="10">
    <location>
        <begin position="281"/>
        <end position="304"/>
    </location>
</feature>
<dbReference type="EMBL" id="CP109831">
    <property type="protein sequence ID" value="UYU17738.1"/>
    <property type="molecule type" value="Genomic_DNA"/>
</dbReference>
<dbReference type="SFLD" id="SFLDG00002">
    <property type="entry name" value="C1.7:_P-type_atpase_like"/>
    <property type="match status" value="1"/>
</dbReference>
<keyword evidence="9 10" id="KW-0472">Membrane</keyword>
<dbReference type="FunFam" id="2.70.150.10:FF:000160">
    <property type="entry name" value="Sarcoplasmic/endoplasmic reticulum calcium ATPase 1"/>
    <property type="match status" value="1"/>
</dbReference>
<dbReference type="GO" id="GO:0030007">
    <property type="term" value="P:intracellular potassium ion homeostasis"/>
    <property type="evidence" value="ECO:0007669"/>
    <property type="project" value="TreeGrafter"/>
</dbReference>
<dbReference type="GO" id="GO:0005524">
    <property type="term" value="F:ATP binding"/>
    <property type="evidence" value="ECO:0007669"/>
    <property type="project" value="UniProtKB-KW"/>
</dbReference>
<dbReference type="SMART" id="SM00831">
    <property type="entry name" value="Cation_ATPase_N"/>
    <property type="match status" value="1"/>
</dbReference>
<evidence type="ECO:0000256" key="7">
    <source>
        <dbReference type="ARBA" id="ARBA00022967"/>
    </source>
</evidence>
<keyword evidence="5" id="KW-0067">ATP-binding</keyword>
<accession>A0AAX3E6W9</accession>
<dbReference type="SFLD" id="SFLDF00027">
    <property type="entry name" value="p-type_atpase"/>
    <property type="match status" value="1"/>
</dbReference>
<dbReference type="InterPro" id="IPR018303">
    <property type="entry name" value="ATPase_P-typ_P_site"/>
</dbReference>
<proteinExistence type="predicted"/>
<keyword evidence="6" id="KW-0460">Magnesium</keyword>
<feature type="transmembrane region" description="Helical" evidence="10">
    <location>
        <begin position="255"/>
        <end position="275"/>
    </location>
</feature>
<dbReference type="PANTHER" id="PTHR43294">
    <property type="entry name" value="SODIUM/POTASSIUM-TRANSPORTING ATPASE SUBUNIT ALPHA"/>
    <property type="match status" value="1"/>
</dbReference>
<dbReference type="Gene3D" id="2.70.150.10">
    <property type="entry name" value="Calcium-transporting ATPase, cytoplasmic transduction domain A"/>
    <property type="match status" value="1"/>
</dbReference>
<dbReference type="Gene3D" id="3.40.1110.10">
    <property type="entry name" value="Calcium-transporting ATPase, cytoplasmic domain N"/>
    <property type="match status" value="1"/>
</dbReference>
<feature type="transmembrane region" description="Helical" evidence="10">
    <location>
        <begin position="781"/>
        <end position="800"/>
    </location>
</feature>
<organism evidence="12 13">
    <name type="scientific">Methanoculleus submarinus</name>
    <dbReference type="NCBI Taxonomy" id="204050"/>
    <lineage>
        <taxon>Archaea</taxon>
        <taxon>Methanobacteriati</taxon>
        <taxon>Methanobacteriota</taxon>
        <taxon>Stenosarchaea group</taxon>
        <taxon>Methanomicrobia</taxon>
        <taxon>Methanomicrobiales</taxon>
        <taxon>Methanomicrobiaceae</taxon>
        <taxon>Methanoculleus</taxon>
    </lineage>
</organism>
<evidence type="ECO:0000256" key="8">
    <source>
        <dbReference type="ARBA" id="ARBA00022989"/>
    </source>
</evidence>
<dbReference type="InterPro" id="IPR059000">
    <property type="entry name" value="ATPase_P-type_domA"/>
</dbReference>
<evidence type="ECO:0000256" key="3">
    <source>
        <dbReference type="ARBA" id="ARBA00022692"/>
    </source>
</evidence>
<dbReference type="InterPro" id="IPR006068">
    <property type="entry name" value="ATPase_P-typ_cation-transptr_C"/>
</dbReference>
<dbReference type="PANTHER" id="PTHR43294:SF20">
    <property type="entry name" value="P-TYPE ATPASE"/>
    <property type="match status" value="1"/>
</dbReference>
<evidence type="ECO:0000256" key="5">
    <source>
        <dbReference type="ARBA" id="ARBA00022840"/>
    </source>
</evidence>
<dbReference type="KEGG" id="msum:OH143_08465"/>
<dbReference type="InterPro" id="IPR023299">
    <property type="entry name" value="ATPase_P-typ_cyto_dom_N"/>
</dbReference>
<feature type="transmembrane region" description="Helical" evidence="10">
    <location>
        <begin position="730"/>
        <end position="752"/>
    </location>
</feature>
<dbReference type="Pfam" id="PF00690">
    <property type="entry name" value="Cation_ATPase_N"/>
    <property type="match status" value="1"/>
</dbReference>
<evidence type="ECO:0000256" key="10">
    <source>
        <dbReference type="SAM" id="Phobius"/>
    </source>
</evidence>
<dbReference type="SUPFAM" id="SSF81653">
    <property type="entry name" value="Calcium ATPase, transduction domain A"/>
    <property type="match status" value="1"/>
</dbReference>
<evidence type="ECO:0000313" key="12">
    <source>
        <dbReference type="EMBL" id="UYU17738.1"/>
    </source>
</evidence>
<evidence type="ECO:0000256" key="6">
    <source>
        <dbReference type="ARBA" id="ARBA00022842"/>
    </source>
</evidence>
<dbReference type="PRINTS" id="PR00119">
    <property type="entry name" value="CATATPASE"/>
</dbReference>
<reference evidence="12" key="1">
    <citation type="submission" date="2022-10" db="EMBL/GenBank/DDBJ databases">
        <title>Complete genome of Methanoculleus submarinus DSM 15122.</title>
        <authorList>
            <person name="Chen S.-C."/>
            <person name="Lai S.-J."/>
            <person name="You Y.-T."/>
        </authorList>
    </citation>
    <scope>NUCLEOTIDE SEQUENCE</scope>
    <source>
        <strain evidence="12">DSM 15122</strain>
    </source>
</reference>
<dbReference type="PROSITE" id="PS00154">
    <property type="entry name" value="ATPASE_E1_E2"/>
    <property type="match status" value="1"/>
</dbReference>
<feature type="transmembrane region" description="Helical" evidence="10">
    <location>
        <begin position="62"/>
        <end position="85"/>
    </location>
</feature>
<dbReference type="GeneID" id="76730919"/>
<evidence type="ECO:0000256" key="2">
    <source>
        <dbReference type="ARBA" id="ARBA00022553"/>
    </source>
</evidence>
<dbReference type="InterPro" id="IPR044492">
    <property type="entry name" value="P_typ_ATPase_HD_dom"/>
</dbReference>
<evidence type="ECO:0000259" key="11">
    <source>
        <dbReference type="SMART" id="SM00831"/>
    </source>
</evidence>
<gene>
    <name evidence="12" type="ORF">OH143_08465</name>
</gene>
<comment type="subcellular location">
    <subcellularLocation>
        <location evidence="1">Endomembrane system</location>
        <topology evidence="1">Multi-pass membrane protein</topology>
    </subcellularLocation>
</comment>
<evidence type="ECO:0000256" key="9">
    <source>
        <dbReference type="ARBA" id="ARBA00023136"/>
    </source>
</evidence>
<dbReference type="AlphaFoldDB" id="A0AAX3E6W9"/>
<feature type="transmembrane region" description="Helical" evidence="10">
    <location>
        <begin position="843"/>
        <end position="864"/>
    </location>
</feature>
<dbReference type="InterPro" id="IPR050510">
    <property type="entry name" value="Cation_transp_ATPase_P-type"/>
</dbReference>
<dbReference type="GO" id="GO:0005391">
    <property type="term" value="F:P-type sodium:potassium-exchanging transporter activity"/>
    <property type="evidence" value="ECO:0007669"/>
    <property type="project" value="TreeGrafter"/>
</dbReference>
<dbReference type="Pfam" id="PF13246">
    <property type="entry name" value="Cation_ATPase"/>
    <property type="match status" value="1"/>
</dbReference>
<dbReference type="InterPro" id="IPR001757">
    <property type="entry name" value="P_typ_ATPase"/>
</dbReference>
<dbReference type="NCBIfam" id="TIGR01494">
    <property type="entry name" value="ATPase_P-type"/>
    <property type="match status" value="2"/>
</dbReference>
<dbReference type="Pfam" id="PF00122">
    <property type="entry name" value="E1-E2_ATPase"/>
    <property type="match status" value="1"/>
</dbReference>
<protein>
    <submittedName>
        <fullName evidence="12">HAD-IC family P-type ATPase</fullName>
    </submittedName>
</protein>
<evidence type="ECO:0000256" key="4">
    <source>
        <dbReference type="ARBA" id="ARBA00022741"/>
    </source>
</evidence>
<feature type="transmembrane region" description="Helical" evidence="10">
    <location>
        <begin position="876"/>
        <end position="896"/>
    </location>
</feature>
<dbReference type="Pfam" id="PF08282">
    <property type="entry name" value="Hydrolase_3"/>
    <property type="match status" value="1"/>
</dbReference>
<dbReference type="GeneID" id="4846043"/>
<dbReference type="Gene3D" id="3.40.50.1000">
    <property type="entry name" value="HAD superfamily/HAD-like"/>
    <property type="match status" value="1"/>
</dbReference>
<dbReference type="SUPFAM" id="SSF81665">
    <property type="entry name" value="Calcium ATPase, transmembrane domain M"/>
    <property type="match status" value="1"/>
</dbReference>
<keyword evidence="2" id="KW-0597">Phosphoprotein</keyword>
<keyword evidence="4" id="KW-0547">Nucleotide-binding</keyword>
<dbReference type="SUPFAM" id="SSF56784">
    <property type="entry name" value="HAD-like"/>
    <property type="match status" value="1"/>
</dbReference>
<dbReference type="GO" id="GO:0006883">
    <property type="term" value="P:intracellular sodium ion homeostasis"/>
    <property type="evidence" value="ECO:0007669"/>
    <property type="project" value="TreeGrafter"/>
</dbReference>
<dbReference type="SUPFAM" id="SSF81660">
    <property type="entry name" value="Metal cation-transporting ATPase, ATP-binding domain N"/>
    <property type="match status" value="1"/>
</dbReference>
<dbReference type="GO" id="GO:0036376">
    <property type="term" value="P:sodium ion export across plasma membrane"/>
    <property type="evidence" value="ECO:0007669"/>
    <property type="project" value="TreeGrafter"/>
</dbReference>
<dbReference type="GO" id="GO:0016887">
    <property type="term" value="F:ATP hydrolysis activity"/>
    <property type="evidence" value="ECO:0007669"/>
    <property type="project" value="InterPro"/>
</dbReference>
<keyword evidence="7" id="KW-1278">Translocase</keyword>
<dbReference type="GO" id="GO:0005886">
    <property type="term" value="C:plasma membrane"/>
    <property type="evidence" value="ECO:0007669"/>
    <property type="project" value="TreeGrafter"/>
</dbReference>